<keyword evidence="7" id="KW-0051">Antiviral defense</keyword>
<evidence type="ECO:0000313" key="12">
    <source>
        <dbReference type="Proteomes" id="UP000635885"/>
    </source>
</evidence>
<keyword evidence="5" id="KW-0460">Magnesium</keyword>
<evidence type="ECO:0000256" key="8">
    <source>
        <dbReference type="ARBA" id="ARBA00034120"/>
    </source>
</evidence>
<accession>A0ABQ1N491</accession>
<evidence type="ECO:0000256" key="9">
    <source>
        <dbReference type="ARBA" id="ARBA00048173"/>
    </source>
</evidence>
<evidence type="ECO:0000256" key="3">
    <source>
        <dbReference type="ARBA" id="ARBA00022695"/>
    </source>
</evidence>
<dbReference type="Pfam" id="PF00078">
    <property type="entry name" value="RVT_1"/>
    <property type="match status" value="1"/>
</dbReference>
<evidence type="ECO:0000256" key="2">
    <source>
        <dbReference type="ARBA" id="ARBA00022679"/>
    </source>
</evidence>
<dbReference type="Proteomes" id="UP000635885">
    <property type="component" value="Unassembled WGS sequence"/>
</dbReference>
<reference evidence="12" key="1">
    <citation type="journal article" date="2019" name="Int. J. Syst. Evol. Microbiol.">
        <title>The Global Catalogue of Microorganisms (GCM) 10K type strain sequencing project: providing services to taxonomists for standard genome sequencing and annotation.</title>
        <authorList>
            <consortium name="The Broad Institute Genomics Platform"/>
            <consortium name="The Broad Institute Genome Sequencing Center for Infectious Disease"/>
            <person name="Wu L."/>
            <person name="Ma J."/>
        </authorList>
    </citation>
    <scope>NUCLEOTIDE SEQUENCE [LARGE SCALE GENOMIC DNA]</scope>
    <source>
        <strain evidence="12">CGMCC 1.12479</strain>
    </source>
</reference>
<proteinExistence type="inferred from homology"/>
<comment type="caution">
    <text evidence="11">The sequence shown here is derived from an EMBL/GenBank/DDBJ whole genome shotgun (WGS) entry which is preliminary data.</text>
</comment>
<dbReference type="PANTHER" id="PTHR34047">
    <property type="entry name" value="NUCLEAR INTRON MATURASE 1, MITOCHONDRIAL-RELATED"/>
    <property type="match status" value="1"/>
</dbReference>
<evidence type="ECO:0000256" key="4">
    <source>
        <dbReference type="ARBA" id="ARBA00022723"/>
    </source>
</evidence>
<name>A0ABQ1N491_9BACT</name>
<keyword evidence="4" id="KW-0479">Metal-binding</keyword>
<evidence type="ECO:0000256" key="6">
    <source>
        <dbReference type="ARBA" id="ARBA00022918"/>
    </source>
</evidence>
<dbReference type="PRINTS" id="PR00866">
    <property type="entry name" value="RNADNAPOLMS"/>
</dbReference>
<dbReference type="PANTHER" id="PTHR34047:SF7">
    <property type="entry name" value="RNA-DIRECTED DNA POLYMERASE"/>
    <property type="match status" value="1"/>
</dbReference>
<keyword evidence="2" id="KW-0808">Transferase</keyword>
<dbReference type="SUPFAM" id="SSF56672">
    <property type="entry name" value="DNA/RNA polymerases"/>
    <property type="match status" value="1"/>
</dbReference>
<evidence type="ECO:0000256" key="7">
    <source>
        <dbReference type="ARBA" id="ARBA00023118"/>
    </source>
</evidence>
<feature type="domain" description="Reverse transcriptase" evidence="10">
    <location>
        <begin position="1"/>
        <end position="273"/>
    </location>
</feature>
<keyword evidence="3" id="KW-0548">Nucleotidyltransferase</keyword>
<dbReference type="CDD" id="cd03487">
    <property type="entry name" value="RT_Bac_retron_II"/>
    <property type="match status" value="1"/>
</dbReference>
<dbReference type="RefSeq" id="WP_188444374.1">
    <property type="nucleotide sequence ID" value="NZ_BMFD01000020.1"/>
</dbReference>
<dbReference type="EMBL" id="BMFD01000020">
    <property type="protein sequence ID" value="GGC53298.1"/>
    <property type="molecule type" value="Genomic_DNA"/>
</dbReference>
<evidence type="ECO:0000256" key="1">
    <source>
        <dbReference type="ARBA" id="ARBA00012493"/>
    </source>
</evidence>
<dbReference type="EC" id="2.7.7.49" evidence="1"/>
<protein>
    <recommendedName>
        <fullName evidence="1">RNA-directed DNA polymerase</fullName>
        <ecNumber evidence="1">2.7.7.49</ecNumber>
    </recommendedName>
</protein>
<evidence type="ECO:0000313" key="11">
    <source>
        <dbReference type="EMBL" id="GGC53298.1"/>
    </source>
</evidence>
<dbReference type="InterPro" id="IPR051083">
    <property type="entry name" value="GrpII_Intron_Splice-Mob/Def"/>
</dbReference>
<evidence type="ECO:0000256" key="5">
    <source>
        <dbReference type="ARBA" id="ARBA00022842"/>
    </source>
</evidence>
<evidence type="ECO:0000259" key="10">
    <source>
        <dbReference type="PROSITE" id="PS50878"/>
    </source>
</evidence>
<sequence length="398" mass="46761">MDKFREEFNPEIHPIQKIKGKSDFVRLINYLRLTNISGNIKPIPLKHFTFYANHLLSPNRFESFEIVKKNGGNRTIHAPKRGLKSILTGLNLFFKQHYKTHPNVTGFAEGKSIVDNAKPHIGKKYVLNIDLKDFFHAFERKHVKWAMMNAPFFIKEEKEPLAFFIASLCTHPIEINGETKFILPQGSPCSPILTNLLCRRLDKQLKNLAQEYQAKYTRYADDITFSSNHHKISEKDFYNKLEYVISNHNHQINTKKVRLQKEGYKQEVTGIIVNEKPNLPKRYIKQLRMWLAYWEKYGYLKADKLFKNDYLKERGHRIEGTPHLLSVMDGKLQFLKMVKGDKDPTYKKLESRFHKLNGDKKLTQAHLELMKINPFKPSLKNQQSLEEVLIKLARKKIL</sequence>
<organism evidence="11 12">
    <name type="scientific">Belliella aquatica</name>
    <dbReference type="NCBI Taxonomy" id="1323734"/>
    <lineage>
        <taxon>Bacteria</taxon>
        <taxon>Pseudomonadati</taxon>
        <taxon>Bacteroidota</taxon>
        <taxon>Cytophagia</taxon>
        <taxon>Cytophagales</taxon>
        <taxon>Cyclobacteriaceae</taxon>
        <taxon>Belliella</taxon>
    </lineage>
</organism>
<dbReference type="InterPro" id="IPR000477">
    <property type="entry name" value="RT_dom"/>
</dbReference>
<comment type="catalytic activity">
    <reaction evidence="9">
        <text>DNA(n) + a 2'-deoxyribonucleoside 5'-triphosphate = DNA(n+1) + diphosphate</text>
        <dbReference type="Rhea" id="RHEA:22508"/>
        <dbReference type="Rhea" id="RHEA-COMP:17339"/>
        <dbReference type="Rhea" id="RHEA-COMP:17340"/>
        <dbReference type="ChEBI" id="CHEBI:33019"/>
        <dbReference type="ChEBI" id="CHEBI:61560"/>
        <dbReference type="ChEBI" id="CHEBI:173112"/>
        <dbReference type="EC" id="2.7.7.49"/>
    </reaction>
</comment>
<gene>
    <name evidence="11" type="ORF">GCM10010993_34690</name>
</gene>
<comment type="similarity">
    <text evidence="8">Belongs to the bacterial reverse transcriptase family.</text>
</comment>
<dbReference type="InterPro" id="IPR043502">
    <property type="entry name" value="DNA/RNA_pol_sf"/>
</dbReference>
<dbReference type="PROSITE" id="PS50878">
    <property type="entry name" value="RT_POL"/>
    <property type="match status" value="1"/>
</dbReference>
<dbReference type="InterPro" id="IPR000123">
    <property type="entry name" value="Reverse_transcriptase_msDNA"/>
</dbReference>
<keyword evidence="12" id="KW-1185">Reference proteome</keyword>
<keyword evidence="6" id="KW-0695">RNA-directed DNA polymerase</keyword>